<evidence type="ECO:0000256" key="7">
    <source>
        <dbReference type="ARBA" id="ARBA00022777"/>
    </source>
</evidence>
<dbReference type="GO" id="GO:0000155">
    <property type="term" value="F:phosphorelay sensor kinase activity"/>
    <property type="evidence" value="ECO:0007669"/>
    <property type="project" value="TreeGrafter"/>
</dbReference>
<accession>A0A239SLW9</accession>
<evidence type="ECO:0000256" key="11">
    <source>
        <dbReference type="SAM" id="Phobius"/>
    </source>
</evidence>
<dbReference type="PANTHER" id="PTHR45453">
    <property type="entry name" value="PHOSPHATE REGULON SENSOR PROTEIN PHOR"/>
    <property type="match status" value="1"/>
</dbReference>
<evidence type="ECO:0000256" key="4">
    <source>
        <dbReference type="ARBA" id="ARBA00022475"/>
    </source>
</evidence>
<keyword evidence="4" id="KW-1003">Cell membrane</keyword>
<dbReference type="OrthoDB" id="9780487at2"/>
<feature type="domain" description="Histidine kinase" evidence="12">
    <location>
        <begin position="118"/>
        <end position="319"/>
    </location>
</feature>
<dbReference type="InterPro" id="IPR050351">
    <property type="entry name" value="BphY/WalK/GraS-like"/>
</dbReference>
<evidence type="ECO:0000259" key="12">
    <source>
        <dbReference type="PROSITE" id="PS50109"/>
    </source>
</evidence>
<dbReference type="GO" id="GO:0016036">
    <property type="term" value="P:cellular response to phosphate starvation"/>
    <property type="evidence" value="ECO:0007669"/>
    <property type="project" value="TreeGrafter"/>
</dbReference>
<keyword evidence="9" id="KW-0902">Two-component regulatory system</keyword>
<comment type="subcellular location">
    <subcellularLocation>
        <location evidence="2">Cell membrane</location>
        <topology evidence="2">Multi-pass membrane protein</topology>
    </subcellularLocation>
</comment>
<keyword evidence="10 11" id="KW-0472">Membrane</keyword>
<dbReference type="STRING" id="1123308.GCA_000380085_00557"/>
<dbReference type="GO" id="GO:0004721">
    <property type="term" value="F:phosphoprotein phosphatase activity"/>
    <property type="evidence" value="ECO:0007669"/>
    <property type="project" value="TreeGrafter"/>
</dbReference>
<keyword evidence="5 13" id="KW-0808">Transferase</keyword>
<evidence type="ECO:0000256" key="2">
    <source>
        <dbReference type="ARBA" id="ARBA00004651"/>
    </source>
</evidence>
<dbReference type="KEGG" id="smen:SAMEA4412692_0228"/>
<dbReference type="Pfam" id="PF02518">
    <property type="entry name" value="HATPase_c"/>
    <property type="match status" value="1"/>
</dbReference>
<evidence type="ECO:0000256" key="10">
    <source>
        <dbReference type="ARBA" id="ARBA00023136"/>
    </source>
</evidence>
<dbReference type="eggNOG" id="COG0642">
    <property type="taxonomic scope" value="Bacteria"/>
</dbReference>
<dbReference type="EMBL" id="LT906439">
    <property type="protein sequence ID" value="SNU86421.1"/>
    <property type="molecule type" value="Genomic_DNA"/>
</dbReference>
<sequence length="323" mass="36943">MRPFIRAWFRSRLPWLVLLLLIFMSHFGFAFLFENLQAILTYQMSLLAVLALFFLGWDLVRDWRKYQLALRDQAVPSASSSPSERVLQTRLASVLEMQKADQVLARAKQEELLDYFTLWAHQIKTPLTASQLLVEELADKDSQQALEQELFKVGQYADMAMTYLRLESFHDDLVLAREDLHDLIREAVKKYAIFFIRQQIRLNLADFDKTIVTDCKWFLIILEQVLSNSVKYTRSGEIAIYVEGDDLVIADTGIGIQPGDLQRVFERGFSGFNGRVSQQSSGLGLYLSKIIADKLGHSLTLTSQIGEGTQVRIGLKQADLQLD</sequence>
<dbReference type="InterPro" id="IPR005467">
    <property type="entry name" value="His_kinase_dom"/>
</dbReference>
<dbReference type="InterPro" id="IPR036890">
    <property type="entry name" value="HATPase_C_sf"/>
</dbReference>
<dbReference type="AlphaFoldDB" id="A0A239SLW9"/>
<comment type="catalytic activity">
    <reaction evidence="1">
        <text>ATP + protein L-histidine = ADP + protein N-phospho-L-histidine.</text>
        <dbReference type="EC" id="2.7.13.3"/>
    </reaction>
</comment>
<dbReference type="GO" id="GO:0005886">
    <property type="term" value="C:plasma membrane"/>
    <property type="evidence" value="ECO:0007669"/>
    <property type="project" value="UniProtKB-SubCell"/>
</dbReference>
<dbReference type="EC" id="2.7.13.3" evidence="3"/>
<evidence type="ECO:0000256" key="9">
    <source>
        <dbReference type="ARBA" id="ARBA00023012"/>
    </source>
</evidence>
<keyword evidence="7 13" id="KW-0418">Kinase</keyword>
<keyword evidence="6 11" id="KW-0812">Transmembrane</keyword>
<name>A0A239SLW9_9STRE</name>
<evidence type="ECO:0000256" key="3">
    <source>
        <dbReference type="ARBA" id="ARBA00012438"/>
    </source>
</evidence>
<feature type="transmembrane region" description="Helical" evidence="11">
    <location>
        <begin position="12"/>
        <end position="33"/>
    </location>
</feature>
<dbReference type="SUPFAM" id="SSF55874">
    <property type="entry name" value="ATPase domain of HSP90 chaperone/DNA topoisomerase II/histidine kinase"/>
    <property type="match status" value="1"/>
</dbReference>
<dbReference type="PROSITE" id="PS50109">
    <property type="entry name" value="HIS_KIN"/>
    <property type="match status" value="1"/>
</dbReference>
<organism evidence="13 14">
    <name type="scientific">Streptococcus merionis</name>
    <dbReference type="NCBI Taxonomy" id="400065"/>
    <lineage>
        <taxon>Bacteria</taxon>
        <taxon>Bacillati</taxon>
        <taxon>Bacillota</taxon>
        <taxon>Bacilli</taxon>
        <taxon>Lactobacillales</taxon>
        <taxon>Streptococcaceae</taxon>
        <taxon>Streptococcus</taxon>
    </lineage>
</organism>
<evidence type="ECO:0000256" key="6">
    <source>
        <dbReference type="ARBA" id="ARBA00022692"/>
    </source>
</evidence>
<dbReference type="InterPro" id="IPR003594">
    <property type="entry name" value="HATPase_dom"/>
</dbReference>
<keyword evidence="14" id="KW-1185">Reference proteome</keyword>
<dbReference type="SMART" id="SM00387">
    <property type="entry name" value="HATPase_c"/>
    <property type="match status" value="1"/>
</dbReference>
<dbReference type="Gene3D" id="3.30.565.10">
    <property type="entry name" value="Histidine kinase-like ATPase, C-terminal domain"/>
    <property type="match status" value="1"/>
</dbReference>
<dbReference type="PANTHER" id="PTHR45453:SF2">
    <property type="entry name" value="HISTIDINE KINASE"/>
    <property type="match status" value="1"/>
</dbReference>
<evidence type="ECO:0000256" key="8">
    <source>
        <dbReference type="ARBA" id="ARBA00022989"/>
    </source>
</evidence>
<keyword evidence="8 11" id="KW-1133">Transmembrane helix</keyword>
<dbReference type="RefSeq" id="WP_018373124.1">
    <property type="nucleotide sequence ID" value="NZ_LT906439.1"/>
</dbReference>
<evidence type="ECO:0000256" key="5">
    <source>
        <dbReference type="ARBA" id="ARBA00022679"/>
    </source>
</evidence>
<dbReference type="Proteomes" id="UP000215185">
    <property type="component" value="Chromosome 1"/>
</dbReference>
<evidence type="ECO:0000256" key="1">
    <source>
        <dbReference type="ARBA" id="ARBA00000085"/>
    </source>
</evidence>
<gene>
    <name evidence="13" type="primary">graS</name>
    <name evidence="13" type="ORF">SAMEA4412692_00228</name>
</gene>
<evidence type="ECO:0000313" key="14">
    <source>
        <dbReference type="Proteomes" id="UP000215185"/>
    </source>
</evidence>
<proteinExistence type="predicted"/>
<reference evidence="13 14" key="1">
    <citation type="submission" date="2017-06" db="EMBL/GenBank/DDBJ databases">
        <authorList>
            <consortium name="Pathogen Informatics"/>
        </authorList>
    </citation>
    <scope>NUCLEOTIDE SEQUENCE [LARGE SCALE GENOMIC DNA]</scope>
    <source>
        <strain evidence="13 14">NCTC13788</strain>
    </source>
</reference>
<protein>
    <recommendedName>
        <fullName evidence="3">histidine kinase</fullName>
        <ecNumber evidence="3">2.7.13.3</ecNumber>
    </recommendedName>
</protein>
<evidence type="ECO:0000313" key="13">
    <source>
        <dbReference type="EMBL" id="SNU86421.1"/>
    </source>
</evidence>
<feature type="transmembrane region" description="Helical" evidence="11">
    <location>
        <begin position="39"/>
        <end position="60"/>
    </location>
</feature>